<evidence type="ECO:0000256" key="12">
    <source>
        <dbReference type="ARBA" id="ARBA00023125"/>
    </source>
</evidence>
<feature type="compositionally biased region" description="Polar residues" evidence="21">
    <location>
        <begin position="373"/>
        <end position="386"/>
    </location>
</feature>
<dbReference type="Pfam" id="PF08604">
    <property type="entry name" value="Nup153"/>
    <property type="match status" value="1"/>
</dbReference>
<evidence type="ECO:0000256" key="3">
    <source>
        <dbReference type="ARBA" id="ARBA00004567"/>
    </source>
</evidence>
<feature type="compositionally biased region" description="Polar residues" evidence="21">
    <location>
        <begin position="946"/>
        <end position="963"/>
    </location>
</feature>
<gene>
    <name evidence="23" type="primary">Nup153</name>
    <name evidence="23" type="ORF">PITSOR_R04133</name>
</gene>
<dbReference type="SUPFAM" id="SSF90209">
    <property type="entry name" value="Ran binding protein zinc finger-like"/>
    <property type="match status" value="3"/>
</dbReference>
<keyword evidence="11" id="KW-0811">Translocation</keyword>
<feature type="region of interest" description="Disordered" evidence="21">
    <location>
        <begin position="1156"/>
        <end position="1228"/>
    </location>
</feature>
<keyword evidence="6" id="KW-0677">Repeat</keyword>
<feature type="compositionally biased region" description="Polar residues" evidence="21">
    <location>
        <begin position="1178"/>
        <end position="1219"/>
    </location>
</feature>
<evidence type="ECO:0000256" key="10">
    <source>
        <dbReference type="ARBA" id="ARBA00022927"/>
    </source>
</evidence>
<evidence type="ECO:0000313" key="23">
    <source>
        <dbReference type="EMBL" id="NWI94453.1"/>
    </source>
</evidence>
<comment type="subcellular location">
    <subcellularLocation>
        <location evidence="2">Nucleus membrane</location>
    </subcellularLocation>
    <subcellularLocation>
        <location evidence="3">Nucleus</location>
        <location evidence="3">Nuclear pore complex</location>
    </subcellularLocation>
</comment>
<dbReference type="OrthoDB" id="79830at2759"/>
<evidence type="ECO:0000256" key="19">
    <source>
        <dbReference type="ARBA" id="ARBA00079437"/>
    </source>
</evidence>
<accession>A0A851FQM5</accession>
<evidence type="ECO:0000256" key="13">
    <source>
        <dbReference type="ARBA" id="ARBA00023132"/>
    </source>
</evidence>
<dbReference type="GO" id="GO:0031965">
    <property type="term" value="C:nuclear membrane"/>
    <property type="evidence" value="ECO:0007669"/>
    <property type="project" value="UniProtKB-SubCell"/>
</dbReference>
<dbReference type="InterPro" id="IPR018892">
    <property type="entry name" value="Retro-transposon_transp_CS"/>
</dbReference>
<keyword evidence="12" id="KW-0238">DNA-binding</keyword>
<feature type="non-terminal residue" evidence="23">
    <location>
        <position position="1"/>
    </location>
</feature>
<dbReference type="GO" id="GO:0051028">
    <property type="term" value="P:mRNA transport"/>
    <property type="evidence" value="ECO:0007669"/>
    <property type="project" value="UniProtKB-KW"/>
</dbReference>
<feature type="compositionally biased region" description="Basic and acidic residues" evidence="21">
    <location>
        <begin position="932"/>
        <end position="942"/>
    </location>
</feature>
<evidence type="ECO:0000256" key="8">
    <source>
        <dbReference type="ARBA" id="ARBA00022816"/>
    </source>
</evidence>
<reference evidence="23" key="1">
    <citation type="submission" date="2019-10" db="EMBL/GenBank/DDBJ databases">
        <title>Bird 10,000 Genomes (B10K) Project - Family phase.</title>
        <authorList>
            <person name="Zhang G."/>
        </authorList>
    </citation>
    <scope>NUCLEOTIDE SEQUENCE</scope>
    <source>
        <strain evidence="23">B10K-DU-002-53</strain>
        <tissue evidence="23">Muscle</tissue>
    </source>
</reference>
<dbReference type="Pfam" id="PF10599">
    <property type="entry name" value="Nup_retrotrp_bd"/>
    <property type="match status" value="1"/>
</dbReference>
<dbReference type="GO" id="GO:0006606">
    <property type="term" value="P:protein import into nucleus"/>
    <property type="evidence" value="ECO:0007669"/>
    <property type="project" value="TreeGrafter"/>
</dbReference>
<keyword evidence="24" id="KW-1185">Reference proteome</keyword>
<dbReference type="GO" id="GO:0005643">
    <property type="term" value="C:nuclear pore"/>
    <property type="evidence" value="ECO:0007669"/>
    <property type="project" value="UniProtKB-SubCell"/>
</dbReference>
<evidence type="ECO:0000313" key="24">
    <source>
        <dbReference type="Proteomes" id="UP000633448"/>
    </source>
</evidence>
<evidence type="ECO:0000256" key="18">
    <source>
        <dbReference type="ARBA" id="ARBA00078197"/>
    </source>
</evidence>
<protein>
    <recommendedName>
        <fullName evidence="17">Nuclear pore complex protein Nup153</fullName>
    </recommendedName>
    <alternativeName>
        <fullName evidence="19">153 kDa nucleoporin</fullName>
    </alternativeName>
    <alternativeName>
        <fullName evidence="18">Nucleoporin Nup153</fullName>
    </alternativeName>
</protein>
<feature type="compositionally biased region" description="Basic and acidic residues" evidence="21">
    <location>
        <begin position="358"/>
        <end position="369"/>
    </location>
</feature>
<dbReference type="Gene3D" id="4.10.1060.10">
    <property type="entry name" value="Zinc finger, RanBP2-type"/>
    <property type="match status" value="3"/>
</dbReference>
<feature type="region of interest" description="Disordered" evidence="21">
    <location>
        <begin position="131"/>
        <end position="197"/>
    </location>
</feature>
<feature type="region of interest" description="Disordered" evidence="21">
    <location>
        <begin position="346"/>
        <end position="408"/>
    </location>
</feature>
<evidence type="ECO:0000256" key="21">
    <source>
        <dbReference type="SAM" id="MobiDB-lite"/>
    </source>
</evidence>
<proteinExistence type="inferred from homology"/>
<evidence type="ECO:0000256" key="1">
    <source>
        <dbReference type="ARBA" id="ARBA00001947"/>
    </source>
</evidence>
<dbReference type="FunFam" id="4.10.1060.10:FF:000001">
    <property type="entry name" value="Nuclear pore complex protein Nup153"/>
    <property type="match status" value="3"/>
</dbReference>
<sequence>GLISRVTESVKNIVPGWIQKYFNKREDKCVDTNESPNQEENAVNYHHDYANEDAMVMDGRVMPESARINLEEPSTSRSALNFSDVLTRPSLHRSHLNCTVLDSTVPHCQPSTSSALGIGSPGLSLVKEIKDSTSQHDDDNISTTSGFSSRASDKDITVSKNTSAPLLWSPEAERSHSLSQHPASSSKKPAFNLSAFGSPSPSLGNTSVFKTRQLGDSPFYPGKTSYGGAAAAARQTKAQISAYQPPLKRQMKAKQANVQSYGVTSSTARRILQTLEKMSSPLADARRIPSSVSSPLSSPVDRSVLNMTSFQSRQNQMDSQHPPVQKLVMPKQISLSGGRITYFKPSLKSATNSRKIHQRVDTEHQDMTKESFPAQQSVKPSESNLSYPKPDTPASNGLSSGGRMDSACGKMRRERERYYSSKVGQKQQQQQPEVEQAALPDVPLPISMAALPTFNFSFPASSAVSSSPSTVSKAVMNKVGLLSSSNVGSPTFVFSSPIVKSTEVEALPPLSQIKFTFSVPVVKSAELSGSIDTPVTSLLSPGSTTVNSASNKKEDEEEYDGLCKPAKFLKQGSVLDILKSPGFMTGKTTSCSSAQPVTSTVVYTRPAISSFSAGKDTSKQASSFWQSDTSDPCLQSKTTDSKCVTCEAAKVSTVESTKQTISVSQCVSSKTAVPTTGTLGFEDRFKPAPNTWDCDTCLVQNKPEATKCIACETPKPGTGVVPALTMPVVTDSSVTMTSSSSSTGTTVTLGFGDKFKQPKGSWNCSVCLVSNKAEDSKCVACQSEKPGSSVPVTSSSVSTFSATSGGFLDLDKFKKPEGSWECEVCLVQNKAEATKCVACESAKPGTKAELKGFGTAVVSTNAATPSFTFGLPSSSSESSQTLGSTGNFKFGEQSSFKFGIASDSASSSTVAGGFKFPTGSGNFKFGVSPSDSKSEDSKKESKSSSFTFGLPSTSSQAPSTFQFGTTSLGQEKKEEPVLGGFGFGTSSTSTATTESKTGVSGFTFGTTAEKDMASPALPFKKSDEKKDEAVSTKGGFSFGNLESAPASQFVLGKAEEKQDSVTSAGPLSFGKKSDNEELKPQPIFSSGTAEHTKEESTANPVFNFSFGKPSEKESEQAKPPFTFGAQTSTCDQGASFSFLSSISSSTVVPTTSANSSGVFGSTLSSSNPQPVPTPFVFGQTSNTVTSSVFGNPAESATSQSFGFSQENKPATTSSSSGPTLNPFMFGSGESSTNAANSGFTFGATTTSSSTGSSSSFLFGSGPPAPAAGPAFGTSQPPAFGPSQSSSQPSTPSFGSLSTTLFSAGTQPAPSAFGSVTSSTQPSLFGQQAPQQPGFGSGTPNAGSVFQFRSNTTNFSFPNNPGVFTFGANPPAQPSGTSGFSFNQPAAFTVGANGKNVFSASGPSVPGRKIKTAIRRRK</sequence>
<keyword evidence="10" id="KW-0653">Protein transport</keyword>
<dbReference type="PANTHER" id="PTHR23193:SF23">
    <property type="entry name" value="NUCLEAR PORE COMPLEX PROTEIN NUP153"/>
    <property type="match status" value="1"/>
</dbReference>
<dbReference type="PROSITE" id="PS50199">
    <property type="entry name" value="ZF_RANBP2_2"/>
    <property type="match status" value="3"/>
</dbReference>
<evidence type="ECO:0000256" key="6">
    <source>
        <dbReference type="ARBA" id="ARBA00022737"/>
    </source>
</evidence>
<keyword evidence="14" id="KW-0472">Membrane</keyword>
<keyword evidence="13" id="KW-0906">Nuclear pore complex</keyword>
<evidence type="ECO:0000256" key="5">
    <source>
        <dbReference type="ARBA" id="ARBA00022723"/>
    </source>
</evidence>
<feature type="compositionally biased region" description="Polar residues" evidence="21">
    <location>
        <begin position="141"/>
        <end position="150"/>
    </location>
</feature>
<feature type="compositionally biased region" description="Low complexity" evidence="21">
    <location>
        <begin position="1156"/>
        <end position="1166"/>
    </location>
</feature>
<feature type="region of interest" description="Disordered" evidence="21">
    <location>
        <begin position="1244"/>
        <end position="1343"/>
    </location>
</feature>
<keyword evidence="5" id="KW-0479">Metal-binding</keyword>
<evidence type="ECO:0000256" key="7">
    <source>
        <dbReference type="ARBA" id="ARBA00022771"/>
    </source>
</evidence>
<dbReference type="PROSITE" id="PS01358">
    <property type="entry name" value="ZF_RANBP2_1"/>
    <property type="match status" value="3"/>
</dbReference>
<feature type="compositionally biased region" description="Low complexity" evidence="21">
    <location>
        <begin position="1244"/>
        <end position="1297"/>
    </location>
</feature>
<feature type="region of interest" description="Disordered" evidence="21">
    <location>
        <begin position="416"/>
        <end position="435"/>
    </location>
</feature>
<feature type="domain" description="RanBP2-type" evidence="22">
    <location>
        <begin position="688"/>
        <end position="717"/>
    </location>
</feature>
<feature type="non-terminal residue" evidence="23">
    <location>
        <position position="1417"/>
    </location>
</feature>
<dbReference type="GO" id="GO:0003677">
    <property type="term" value="F:DNA binding"/>
    <property type="evidence" value="ECO:0007669"/>
    <property type="project" value="UniProtKB-KW"/>
</dbReference>
<feature type="domain" description="RanBP2-type" evidence="22">
    <location>
        <begin position="816"/>
        <end position="845"/>
    </location>
</feature>
<comment type="cofactor">
    <cofactor evidence="1">
        <name>Zn(2+)</name>
        <dbReference type="ChEBI" id="CHEBI:29105"/>
    </cofactor>
</comment>
<dbReference type="PANTHER" id="PTHR23193">
    <property type="entry name" value="NUCLEAR PORE COMPLEX PROTEIN NUP"/>
    <property type="match status" value="1"/>
</dbReference>
<evidence type="ECO:0000256" key="17">
    <source>
        <dbReference type="ARBA" id="ARBA00068609"/>
    </source>
</evidence>
<evidence type="ECO:0000259" key="22">
    <source>
        <dbReference type="PROSITE" id="PS50199"/>
    </source>
</evidence>
<feature type="compositionally biased region" description="Polar residues" evidence="21">
    <location>
        <begin position="1298"/>
        <end position="1323"/>
    </location>
</feature>
<evidence type="ECO:0000256" key="20">
    <source>
        <dbReference type="PROSITE-ProRule" id="PRU00322"/>
    </source>
</evidence>
<keyword evidence="9" id="KW-0862">Zinc</keyword>
<feature type="compositionally biased region" description="Low complexity" evidence="21">
    <location>
        <begin position="1324"/>
        <end position="1333"/>
    </location>
</feature>
<dbReference type="InterPro" id="IPR001876">
    <property type="entry name" value="Znf_RanBP2"/>
</dbReference>
<keyword evidence="7 20" id="KW-0863">Zinc-finger</keyword>
<feature type="domain" description="RanBP2-type" evidence="22">
    <location>
        <begin position="758"/>
        <end position="787"/>
    </location>
</feature>
<evidence type="ECO:0000256" key="16">
    <source>
        <dbReference type="ARBA" id="ARBA00060842"/>
    </source>
</evidence>
<evidence type="ECO:0000256" key="14">
    <source>
        <dbReference type="ARBA" id="ARBA00023136"/>
    </source>
</evidence>
<feature type="compositionally biased region" description="Low complexity" evidence="21">
    <location>
        <begin position="177"/>
        <end position="186"/>
    </location>
</feature>
<evidence type="ECO:0000256" key="11">
    <source>
        <dbReference type="ARBA" id="ARBA00023010"/>
    </source>
</evidence>
<dbReference type="InterPro" id="IPR026054">
    <property type="entry name" value="Nucleoporin"/>
</dbReference>
<dbReference type="GO" id="GO:0017056">
    <property type="term" value="F:structural constituent of nuclear pore"/>
    <property type="evidence" value="ECO:0007669"/>
    <property type="project" value="TreeGrafter"/>
</dbReference>
<organism evidence="23 24">
    <name type="scientific">Pitta sordida</name>
    <name type="common">Hooded pitta</name>
    <dbReference type="NCBI Taxonomy" id="9163"/>
    <lineage>
        <taxon>Eukaryota</taxon>
        <taxon>Metazoa</taxon>
        <taxon>Chordata</taxon>
        <taxon>Craniata</taxon>
        <taxon>Vertebrata</taxon>
        <taxon>Euteleostomi</taxon>
        <taxon>Archelosauria</taxon>
        <taxon>Archosauria</taxon>
        <taxon>Dinosauria</taxon>
        <taxon>Saurischia</taxon>
        <taxon>Theropoda</taxon>
        <taxon>Coelurosauria</taxon>
        <taxon>Aves</taxon>
        <taxon>Neognathae</taxon>
        <taxon>Neoaves</taxon>
        <taxon>Telluraves</taxon>
        <taxon>Australaves</taxon>
        <taxon>Passeriformes</taxon>
        <taxon>Pittidae</taxon>
        <taxon>Pitta</taxon>
    </lineage>
</organism>
<dbReference type="GO" id="GO:0008139">
    <property type="term" value="F:nuclear localization sequence binding"/>
    <property type="evidence" value="ECO:0007669"/>
    <property type="project" value="TreeGrafter"/>
</dbReference>
<name>A0A851FQM5_PITSO</name>
<feature type="region of interest" description="Disordered" evidence="21">
    <location>
        <begin position="926"/>
        <end position="963"/>
    </location>
</feature>
<dbReference type="Pfam" id="PF00641">
    <property type="entry name" value="Zn_ribbon_RanBP"/>
    <property type="match status" value="3"/>
</dbReference>
<comment type="similarity">
    <text evidence="16">Belongs to the NUP153 family.</text>
</comment>
<keyword evidence="8" id="KW-0509">mRNA transport</keyword>
<keyword evidence="15" id="KW-0539">Nucleus</keyword>
<feature type="compositionally biased region" description="Basic and acidic residues" evidence="21">
    <location>
        <begin position="1020"/>
        <end position="1030"/>
    </location>
</feature>
<evidence type="ECO:0000256" key="4">
    <source>
        <dbReference type="ARBA" id="ARBA00022448"/>
    </source>
</evidence>
<comment type="caution">
    <text evidence="23">The sequence shown here is derived from an EMBL/GenBank/DDBJ whole genome shotgun (WGS) entry which is preliminary data.</text>
</comment>
<dbReference type="InterPro" id="IPR013913">
    <property type="entry name" value="Nup153_N"/>
</dbReference>
<dbReference type="EMBL" id="WEKX01021518">
    <property type="protein sequence ID" value="NWI94453.1"/>
    <property type="molecule type" value="Genomic_DNA"/>
</dbReference>
<evidence type="ECO:0000256" key="9">
    <source>
        <dbReference type="ARBA" id="ARBA00022833"/>
    </source>
</evidence>
<dbReference type="InterPro" id="IPR036443">
    <property type="entry name" value="Znf_RanBP2_sf"/>
</dbReference>
<dbReference type="Proteomes" id="UP000633448">
    <property type="component" value="Unassembled WGS sequence"/>
</dbReference>
<dbReference type="GO" id="GO:0008270">
    <property type="term" value="F:zinc ion binding"/>
    <property type="evidence" value="ECO:0007669"/>
    <property type="project" value="UniProtKB-KW"/>
</dbReference>
<dbReference type="GO" id="GO:0006405">
    <property type="term" value="P:RNA export from nucleus"/>
    <property type="evidence" value="ECO:0007669"/>
    <property type="project" value="TreeGrafter"/>
</dbReference>
<dbReference type="SMART" id="SM00547">
    <property type="entry name" value="ZnF_RBZ"/>
    <property type="match status" value="3"/>
</dbReference>
<feature type="region of interest" description="Disordered" evidence="21">
    <location>
        <begin position="1013"/>
        <end position="1037"/>
    </location>
</feature>
<feature type="region of interest" description="Disordered" evidence="21">
    <location>
        <begin position="1049"/>
        <end position="1126"/>
    </location>
</feature>
<keyword evidence="4" id="KW-0813">Transport</keyword>
<evidence type="ECO:0000256" key="2">
    <source>
        <dbReference type="ARBA" id="ARBA00004126"/>
    </source>
</evidence>
<evidence type="ECO:0000256" key="15">
    <source>
        <dbReference type="ARBA" id="ARBA00023242"/>
    </source>
</evidence>